<name>A0A1F8GGY5_9BACT</name>
<feature type="transmembrane region" description="Helical" evidence="8">
    <location>
        <begin position="9"/>
        <end position="26"/>
    </location>
</feature>
<dbReference type="AlphaFoldDB" id="A0A1F8GGY5"/>
<keyword evidence="6 8" id="KW-1133">Transmembrane helix</keyword>
<comment type="caution">
    <text evidence="10">The sequence shown here is derived from an EMBL/GenBank/DDBJ whole genome shotgun (WGS) entry which is preliminary data.</text>
</comment>
<feature type="transmembrane region" description="Helical" evidence="8">
    <location>
        <begin position="154"/>
        <end position="181"/>
    </location>
</feature>
<feature type="transmembrane region" description="Helical" evidence="8">
    <location>
        <begin position="244"/>
        <end position="268"/>
    </location>
</feature>
<comment type="subcellular location">
    <subcellularLocation>
        <location evidence="1">Cell membrane</location>
        <topology evidence="1">Multi-pass membrane protein</topology>
    </subcellularLocation>
</comment>
<dbReference type="STRING" id="1802695.A3A13_01170"/>
<feature type="transmembrane region" description="Helical" evidence="8">
    <location>
        <begin position="418"/>
        <end position="441"/>
    </location>
</feature>
<evidence type="ECO:0000256" key="8">
    <source>
        <dbReference type="SAM" id="Phobius"/>
    </source>
</evidence>
<feature type="transmembrane region" description="Helical" evidence="8">
    <location>
        <begin position="72"/>
        <end position="92"/>
    </location>
</feature>
<feature type="transmembrane region" description="Helical" evidence="8">
    <location>
        <begin position="274"/>
        <end position="293"/>
    </location>
</feature>
<feature type="transmembrane region" description="Helical" evidence="8">
    <location>
        <begin position="334"/>
        <end position="352"/>
    </location>
</feature>
<dbReference type="Pfam" id="PF13231">
    <property type="entry name" value="PMT_2"/>
    <property type="match status" value="1"/>
</dbReference>
<evidence type="ECO:0000313" key="11">
    <source>
        <dbReference type="Proteomes" id="UP000178911"/>
    </source>
</evidence>
<keyword evidence="5 8" id="KW-0812">Transmembrane</keyword>
<keyword evidence="2" id="KW-1003">Cell membrane</keyword>
<evidence type="ECO:0000256" key="2">
    <source>
        <dbReference type="ARBA" id="ARBA00022475"/>
    </source>
</evidence>
<dbReference type="InterPro" id="IPR050297">
    <property type="entry name" value="LipidA_mod_glycosyltrf_83"/>
</dbReference>
<dbReference type="GO" id="GO:0005886">
    <property type="term" value="C:plasma membrane"/>
    <property type="evidence" value="ECO:0007669"/>
    <property type="project" value="UniProtKB-SubCell"/>
</dbReference>
<evidence type="ECO:0000256" key="5">
    <source>
        <dbReference type="ARBA" id="ARBA00022692"/>
    </source>
</evidence>
<feature type="transmembrane region" description="Helical" evidence="8">
    <location>
        <begin position="101"/>
        <end position="119"/>
    </location>
</feature>
<dbReference type="PANTHER" id="PTHR33908:SF11">
    <property type="entry name" value="MEMBRANE PROTEIN"/>
    <property type="match status" value="1"/>
</dbReference>
<dbReference type="PANTHER" id="PTHR33908">
    <property type="entry name" value="MANNOSYLTRANSFERASE YKCB-RELATED"/>
    <property type="match status" value="1"/>
</dbReference>
<protein>
    <recommendedName>
        <fullName evidence="9">Glycosyltransferase RgtA/B/C/D-like domain-containing protein</fullName>
    </recommendedName>
</protein>
<dbReference type="GO" id="GO:0009103">
    <property type="term" value="P:lipopolysaccharide biosynthetic process"/>
    <property type="evidence" value="ECO:0007669"/>
    <property type="project" value="UniProtKB-ARBA"/>
</dbReference>
<evidence type="ECO:0000256" key="3">
    <source>
        <dbReference type="ARBA" id="ARBA00022676"/>
    </source>
</evidence>
<keyword evidence="3" id="KW-0328">Glycosyltransferase</keyword>
<evidence type="ECO:0000256" key="6">
    <source>
        <dbReference type="ARBA" id="ARBA00022989"/>
    </source>
</evidence>
<sequence length="556" mass="63908">MILNQKEKLIFVGIIILFILIRFFGLDMPYHLDEAKYASIKPIIWNSEGVSAHPPLTSIIFGLTSKIFGPDYFRATPLIFGFINLFLIFFLVKSLFDTKAALWSAFLFSISFYSVLASLTVDTDGQILPFFLLLTFIGYFKWEKTDDRKRKLFWAIFTLAAIIAGFLTKLSFIIPVAAVFLTFLYNKRALINKSFIIKYGLYVIGILVLMFLALLNAKIIYPTFDLSKIISHAQSAIKFSDRSYLQVFIQIVKAIFYSSPLLFVPILFLRKHNFSRIIFSFLLILLGSIFYIFLFDFSRAALDKYLQFIIVPLCVISGVVIADISSERRFNNNSLIFTGIFVAVFLFFTQFLPHFIPPHYPKEEWIKRVLDLRWNFVFPFTGGSGPMGFYVSWLFIGGMWIAAVSIACAGFFQKKSAGSAMVAILFLGVVYNTVFAEEYLFGKINGSSKFLTKNAISFIKENNEIEKVITYNDIGSRDLRLMGKYQRRLYAVPKYEEEYKEILDSFKIHYFVLGIPHINSDSLYGEYFSTCAVVYEKISRKISSRIYDCKNATIPD</sequence>
<reference evidence="10 11" key="1">
    <citation type="journal article" date="2016" name="Nat. Commun.">
        <title>Thousands of microbial genomes shed light on interconnected biogeochemical processes in an aquifer system.</title>
        <authorList>
            <person name="Anantharaman K."/>
            <person name="Brown C.T."/>
            <person name="Hug L.A."/>
            <person name="Sharon I."/>
            <person name="Castelle C.J."/>
            <person name="Probst A.J."/>
            <person name="Thomas B.C."/>
            <person name="Singh A."/>
            <person name="Wilkins M.J."/>
            <person name="Karaoz U."/>
            <person name="Brodie E.L."/>
            <person name="Williams K.H."/>
            <person name="Hubbard S.S."/>
            <person name="Banfield J.F."/>
        </authorList>
    </citation>
    <scope>NUCLEOTIDE SEQUENCE [LARGE SCALE GENOMIC DNA]</scope>
</reference>
<accession>A0A1F8GGY5</accession>
<dbReference type="InterPro" id="IPR038731">
    <property type="entry name" value="RgtA/B/C-like"/>
</dbReference>
<evidence type="ECO:0000259" key="9">
    <source>
        <dbReference type="Pfam" id="PF13231"/>
    </source>
</evidence>
<dbReference type="EMBL" id="MGKJ01000010">
    <property type="protein sequence ID" value="OGN24665.1"/>
    <property type="molecule type" value="Genomic_DNA"/>
</dbReference>
<evidence type="ECO:0000256" key="7">
    <source>
        <dbReference type="ARBA" id="ARBA00023136"/>
    </source>
</evidence>
<evidence type="ECO:0000313" key="10">
    <source>
        <dbReference type="EMBL" id="OGN24665.1"/>
    </source>
</evidence>
<feature type="transmembrane region" description="Helical" evidence="8">
    <location>
        <begin position="305"/>
        <end position="322"/>
    </location>
</feature>
<feature type="domain" description="Glycosyltransferase RgtA/B/C/D-like" evidence="9">
    <location>
        <begin position="53"/>
        <end position="209"/>
    </location>
</feature>
<dbReference type="Proteomes" id="UP000178911">
    <property type="component" value="Unassembled WGS sequence"/>
</dbReference>
<evidence type="ECO:0000256" key="1">
    <source>
        <dbReference type="ARBA" id="ARBA00004651"/>
    </source>
</evidence>
<evidence type="ECO:0000256" key="4">
    <source>
        <dbReference type="ARBA" id="ARBA00022679"/>
    </source>
</evidence>
<organism evidence="10 11">
    <name type="scientific">Candidatus Yanofskybacteria bacterium RIFCSPLOWO2_01_FULL_43_22</name>
    <dbReference type="NCBI Taxonomy" id="1802695"/>
    <lineage>
        <taxon>Bacteria</taxon>
        <taxon>Candidatus Yanofskyibacteriota</taxon>
    </lineage>
</organism>
<gene>
    <name evidence="10" type="ORF">A3A13_01170</name>
</gene>
<keyword evidence="7 8" id="KW-0472">Membrane</keyword>
<feature type="transmembrane region" description="Helical" evidence="8">
    <location>
        <begin position="201"/>
        <end position="224"/>
    </location>
</feature>
<feature type="transmembrane region" description="Helical" evidence="8">
    <location>
        <begin position="390"/>
        <end position="412"/>
    </location>
</feature>
<dbReference type="GO" id="GO:0016763">
    <property type="term" value="F:pentosyltransferase activity"/>
    <property type="evidence" value="ECO:0007669"/>
    <property type="project" value="TreeGrafter"/>
</dbReference>
<keyword evidence="4" id="KW-0808">Transferase</keyword>
<proteinExistence type="predicted"/>